<protein>
    <submittedName>
        <fullName evidence="2">Uncharacterized protein</fullName>
    </submittedName>
</protein>
<name>A0A9D4GBI5_DREPO</name>
<feature type="region of interest" description="Disordered" evidence="1">
    <location>
        <begin position="22"/>
        <end position="53"/>
    </location>
</feature>
<reference evidence="2" key="2">
    <citation type="submission" date="2020-11" db="EMBL/GenBank/DDBJ databases">
        <authorList>
            <person name="McCartney M.A."/>
            <person name="Auch B."/>
            <person name="Kono T."/>
            <person name="Mallez S."/>
            <person name="Becker A."/>
            <person name="Gohl D.M."/>
            <person name="Silverstein K.A.T."/>
            <person name="Koren S."/>
            <person name="Bechman K.B."/>
            <person name="Herman A."/>
            <person name="Abrahante J.E."/>
            <person name="Garbe J."/>
        </authorList>
    </citation>
    <scope>NUCLEOTIDE SEQUENCE</scope>
    <source>
        <strain evidence="2">Duluth1</strain>
        <tissue evidence="2">Whole animal</tissue>
    </source>
</reference>
<evidence type="ECO:0000256" key="1">
    <source>
        <dbReference type="SAM" id="MobiDB-lite"/>
    </source>
</evidence>
<reference evidence="2" key="1">
    <citation type="journal article" date="2019" name="bioRxiv">
        <title>The Genome of the Zebra Mussel, Dreissena polymorpha: A Resource for Invasive Species Research.</title>
        <authorList>
            <person name="McCartney M.A."/>
            <person name="Auch B."/>
            <person name="Kono T."/>
            <person name="Mallez S."/>
            <person name="Zhang Y."/>
            <person name="Obille A."/>
            <person name="Becker A."/>
            <person name="Abrahante J.E."/>
            <person name="Garbe J."/>
            <person name="Badalamenti J.P."/>
            <person name="Herman A."/>
            <person name="Mangelson H."/>
            <person name="Liachko I."/>
            <person name="Sullivan S."/>
            <person name="Sone E.D."/>
            <person name="Koren S."/>
            <person name="Silverstein K.A.T."/>
            <person name="Beckman K.B."/>
            <person name="Gohl D.M."/>
        </authorList>
    </citation>
    <scope>NUCLEOTIDE SEQUENCE</scope>
    <source>
        <strain evidence="2">Duluth1</strain>
        <tissue evidence="2">Whole animal</tissue>
    </source>
</reference>
<sequence>MKDEKDPLLELLREEQLTEQIHDFPQPKANQAPVEQRQPIDWPKTTDKRAWIT</sequence>
<dbReference type="EMBL" id="JAIWYP010000006">
    <property type="protein sequence ID" value="KAH3813893.1"/>
    <property type="molecule type" value="Genomic_DNA"/>
</dbReference>
<dbReference type="Proteomes" id="UP000828390">
    <property type="component" value="Unassembled WGS sequence"/>
</dbReference>
<dbReference type="AlphaFoldDB" id="A0A9D4GBI5"/>
<accession>A0A9D4GBI5</accession>
<keyword evidence="3" id="KW-1185">Reference proteome</keyword>
<gene>
    <name evidence="2" type="ORF">DPMN_142363</name>
</gene>
<organism evidence="2 3">
    <name type="scientific">Dreissena polymorpha</name>
    <name type="common">Zebra mussel</name>
    <name type="synonym">Mytilus polymorpha</name>
    <dbReference type="NCBI Taxonomy" id="45954"/>
    <lineage>
        <taxon>Eukaryota</taxon>
        <taxon>Metazoa</taxon>
        <taxon>Spiralia</taxon>
        <taxon>Lophotrochozoa</taxon>
        <taxon>Mollusca</taxon>
        <taxon>Bivalvia</taxon>
        <taxon>Autobranchia</taxon>
        <taxon>Heteroconchia</taxon>
        <taxon>Euheterodonta</taxon>
        <taxon>Imparidentia</taxon>
        <taxon>Neoheterodontei</taxon>
        <taxon>Myida</taxon>
        <taxon>Dreissenoidea</taxon>
        <taxon>Dreissenidae</taxon>
        <taxon>Dreissena</taxon>
    </lineage>
</organism>
<feature type="compositionally biased region" description="Basic and acidic residues" evidence="1">
    <location>
        <begin position="44"/>
        <end position="53"/>
    </location>
</feature>
<evidence type="ECO:0000313" key="3">
    <source>
        <dbReference type="Proteomes" id="UP000828390"/>
    </source>
</evidence>
<proteinExistence type="predicted"/>
<comment type="caution">
    <text evidence="2">The sequence shown here is derived from an EMBL/GenBank/DDBJ whole genome shotgun (WGS) entry which is preliminary data.</text>
</comment>
<evidence type="ECO:0000313" key="2">
    <source>
        <dbReference type="EMBL" id="KAH3813893.1"/>
    </source>
</evidence>